<proteinExistence type="predicted"/>
<dbReference type="AlphaFoldDB" id="A0A1Q5Q9N9"/>
<dbReference type="PANTHER" id="PTHR31001:SF50">
    <property type="entry name" value="ZN(II)2CYS6 TRANSCRIPTION FACTOR (EUROFUNG)"/>
    <property type="match status" value="1"/>
</dbReference>
<dbReference type="EMBL" id="LFMY01000005">
    <property type="protein sequence ID" value="OKL60739.1"/>
    <property type="molecule type" value="Genomic_DNA"/>
</dbReference>
<dbReference type="SMART" id="SM00906">
    <property type="entry name" value="Fungal_trans"/>
    <property type="match status" value="1"/>
</dbReference>
<feature type="compositionally biased region" description="Polar residues" evidence="7">
    <location>
        <begin position="1"/>
        <end position="19"/>
    </location>
</feature>
<dbReference type="CDD" id="cd00067">
    <property type="entry name" value="GAL4"/>
    <property type="match status" value="1"/>
</dbReference>
<feature type="compositionally biased region" description="Basic residues" evidence="7">
    <location>
        <begin position="46"/>
        <end position="56"/>
    </location>
</feature>
<evidence type="ECO:0000256" key="1">
    <source>
        <dbReference type="ARBA" id="ARBA00004123"/>
    </source>
</evidence>
<keyword evidence="10" id="KW-1185">Reference proteome</keyword>
<dbReference type="CDD" id="cd12148">
    <property type="entry name" value="fungal_TF_MHR"/>
    <property type="match status" value="1"/>
</dbReference>
<sequence length="614" mass="69221">MSPSSEGKNGLSKRSCTRCNQKKVRCDRKTPCGRCLRTGDECIHPGNKRAPRKLKRPPISEILDHLHQLEAEVERLQSAPAKQSPGASPDSRTEANSQNNANKPDTPGGRLIQELQEVCDKSSSGESATYTSISSNGSLPVPEERIFAPYHSASAKKHHIQYPQPFQIWTLWDVYMKNVAPLISLLHIPSVERMIGQRRANPDPDPDLAQEALTLAICFAAVVSMTPQQCLSILNEDHDVCIRNYKISVEQTLAKANLISTQNILVLQAAVLFLLCLRRCGYYRTIWAEASIVVRVAQGQGVHRDAERLGLSPFEIEMRRQLWWHICILDMLCSEDQGTDTQIRPEMFDTKIPSNIEGSALNPQLAVLPLPRYPFVHRPDTRQPSTLERGKILSGLADRLETLYLRHFDLDIPIQWITAVIARLTLSKAWLVNSLNASTTSDTTKDDEIFHMGVEILQFATLLQNNETTKQWAWLSKSYKQRHVAAFILSEICVRPITAETEHAWEVVTKLYSEWVQEETRTNVMLQKPLSRLMERAALSRREKLAKDDAQPIKPAAEKTQEPIIPRSADLPPANFRGANVTLSDDSMLETDVMSRDLHDFIPSSLDWLTGPLL</sequence>
<dbReference type="GO" id="GO:0008270">
    <property type="term" value="F:zinc ion binding"/>
    <property type="evidence" value="ECO:0007669"/>
    <property type="project" value="InterPro"/>
</dbReference>
<dbReference type="GO" id="GO:0000981">
    <property type="term" value="F:DNA-binding transcription factor activity, RNA polymerase II-specific"/>
    <property type="evidence" value="ECO:0007669"/>
    <property type="project" value="InterPro"/>
</dbReference>
<dbReference type="InterPro" id="IPR050613">
    <property type="entry name" value="Sec_Metabolite_Reg"/>
</dbReference>
<keyword evidence="6" id="KW-0539">Nucleus</keyword>
<dbReference type="InterPro" id="IPR007219">
    <property type="entry name" value="XnlR_reg_dom"/>
</dbReference>
<evidence type="ECO:0000256" key="4">
    <source>
        <dbReference type="ARBA" id="ARBA00023125"/>
    </source>
</evidence>
<dbReference type="PROSITE" id="PS50048">
    <property type="entry name" value="ZN2_CY6_FUNGAL_2"/>
    <property type="match status" value="1"/>
</dbReference>
<feature type="region of interest" description="Disordered" evidence="7">
    <location>
        <begin position="1"/>
        <end position="33"/>
    </location>
</feature>
<evidence type="ECO:0000256" key="6">
    <source>
        <dbReference type="ARBA" id="ARBA00023242"/>
    </source>
</evidence>
<dbReference type="GeneID" id="31004004"/>
<reference evidence="9 10" key="1">
    <citation type="submission" date="2015-06" db="EMBL/GenBank/DDBJ databases">
        <title>Talaromyces atroroseus IBT 11181 draft genome.</title>
        <authorList>
            <person name="Rasmussen K.B."/>
            <person name="Rasmussen S."/>
            <person name="Petersen B."/>
            <person name="Sicheritz-Ponten T."/>
            <person name="Mortensen U.H."/>
            <person name="Thrane U."/>
        </authorList>
    </citation>
    <scope>NUCLEOTIDE SEQUENCE [LARGE SCALE GENOMIC DNA]</scope>
    <source>
        <strain evidence="9 10">IBT 11181</strain>
    </source>
</reference>
<dbReference type="GO" id="GO:0006351">
    <property type="term" value="P:DNA-templated transcription"/>
    <property type="evidence" value="ECO:0007669"/>
    <property type="project" value="InterPro"/>
</dbReference>
<feature type="region of interest" description="Disordered" evidence="7">
    <location>
        <begin position="77"/>
        <end position="109"/>
    </location>
</feature>
<evidence type="ECO:0000256" key="7">
    <source>
        <dbReference type="SAM" id="MobiDB-lite"/>
    </source>
</evidence>
<dbReference type="InterPro" id="IPR001138">
    <property type="entry name" value="Zn2Cys6_DnaBD"/>
</dbReference>
<gene>
    <name evidence="9" type="ORF">UA08_04249</name>
</gene>
<dbReference type="Gene3D" id="4.10.240.10">
    <property type="entry name" value="Zn(2)-C6 fungal-type DNA-binding domain"/>
    <property type="match status" value="1"/>
</dbReference>
<evidence type="ECO:0000256" key="2">
    <source>
        <dbReference type="ARBA" id="ARBA00022723"/>
    </source>
</evidence>
<keyword evidence="3" id="KW-0805">Transcription regulation</keyword>
<dbReference type="OrthoDB" id="4226956at2759"/>
<feature type="domain" description="Zn(2)-C6 fungal-type" evidence="8">
    <location>
        <begin position="15"/>
        <end position="44"/>
    </location>
</feature>
<dbReference type="SMART" id="SM00066">
    <property type="entry name" value="GAL4"/>
    <property type="match status" value="1"/>
</dbReference>
<comment type="subcellular location">
    <subcellularLocation>
        <location evidence="1">Nucleus</location>
    </subcellularLocation>
</comment>
<comment type="caution">
    <text evidence="9">The sequence shown here is derived from an EMBL/GenBank/DDBJ whole genome shotgun (WGS) entry which is preliminary data.</text>
</comment>
<organism evidence="9 10">
    <name type="scientific">Talaromyces atroroseus</name>
    <dbReference type="NCBI Taxonomy" id="1441469"/>
    <lineage>
        <taxon>Eukaryota</taxon>
        <taxon>Fungi</taxon>
        <taxon>Dikarya</taxon>
        <taxon>Ascomycota</taxon>
        <taxon>Pezizomycotina</taxon>
        <taxon>Eurotiomycetes</taxon>
        <taxon>Eurotiomycetidae</taxon>
        <taxon>Eurotiales</taxon>
        <taxon>Trichocomaceae</taxon>
        <taxon>Talaromyces</taxon>
        <taxon>Talaromyces sect. Trachyspermi</taxon>
    </lineage>
</organism>
<protein>
    <recommendedName>
        <fullName evidence="8">Zn(2)-C6 fungal-type domain-containing protein</fullName>
    </recommendedName>
</protein>
<dbReference type="Pfam" id="PF00172">
    <property type="entry name" value="Zn_clus"/>
    <property type="match status" value="1"/>
</dbReference>
<dbReference type="STRING" id="1441469.A0A1Q5Q9N9"/>
<name>A0A1Q5Q9N9_TALAT</name>
<dbReference type="Pfam" id="PF04082">
    <property type="entry name" value="Fungal_trans"/>
    <property type="match status" value="1"/>
</dbReference>
<dbReference type="PANTHER" id="PTHR31001">
    <property type="entry name" value="UNCHARACTERIZED TRANSCRIPTIONAL REGULATORY PROTEIN"/>
    <property type="match status" value="1"/>
</dbReference>
<evidence type="ECO:0000256" key="3">
    <source>
        <dbReference type="ARBA" id="ARBA00023015"/>
    </source>
</evidence>
<dbReference type="InterPro" id="IPR036864">
    <property type="entry name" value="Zn2-C6_fun-type_DNA-bd_sf"/>
</dbReference>
<evidence type="ECO:0000256" key="5">
    <source>
        <dbReference type="ARBA" id="ARBA00023163"/>
    </source>
</evidence>
<dbReference type="SUPFAM" id="SSF57701">
    <property type="entry name" value="Zn2/Cys6 DNA-binding domain"/>
    <property type="match status" value="1"/>
</dbReference>
<keyword evidence="2" id="KW-0479">Metal-binding</keyword>
<dbReference type="GO" id="GO:0003677">
    <property type="term" value="F:DNA binding"/>
    <property type="evidence" value="ECO:0007669"/>
    <property type="project" value="UniProtKB-KW"/>
</dbReference>
<feature type="region of interest" description="Disordered" evidence="7">
    <location>
        <begin position="38"/>
        <end position="57"/>
    </location>
</feature>
<feature type="compositionally biased region" description="Polar residues" evidence="7">
    <location>
        <begin position="94"/>
        <end position="103"/>
    </location>
</feature>
<keyword evidence="4" id="KW-0238">DNA-binding</keyword>
<dbReference type="Proteomes" id="UP000214365">
    <property type="component" value="Unassembled WGS sequence"/>
</dbReference>
<accession>A0A1Q5Q9N9</accession>
<keyword evidence="5" id="KW-0804">Transcription</keyword>
<dbReference type="GO" id="GO:0005634">
    <property type="term" value="C:nucleus"/>
    <property type="evidence" value="ECO:0007669"/>
    <property type="project" value="UniProtKB-SubCell"/>
</dbReference>
<evidence type="ECO:0000313" key="10">
    <source>
        <dbReference type="Proteomes" id="UP000214365"/>
    </source>
</evidence>
<evidence type="ECO:0000259" key="8">
    <source>
        <dbReference type="PROSITE" id="PS50048"/>
    </source>
</evidence>
<dbReference type="RefSeq" id="XP_020120860.1">
    <property type="nucleotide sequence ID" value="XM_020266552.1"/>
</dbReference>
<evidence type="ECO:0000313" key="9">
    <source>
        <dbReference type="EMBL" id="OKL60739.1"/>
    </source>
</evidence>